<dbReference type="PANTHER" id="PTHR36156:SF2">
    <property type="entry name" value="CUPIN TYPE-2 DOMAIN-CONTAINING PROTEIN"/>
    <property type="match status" value="1"/>
</dbReference>
<dbReference type="Gene3D" id="2.60.120.10">
    <property type="entry name" value="Jelly Rolls"/>
    <property type="match status" value="1"/>
</dbReference>
<dbReference type="EMBL" id="MNBE01000585">
    <property type="protein sequence ID" value="OKP06949.1"/>
    <property type="molecule type" value="Genomic_DNA"/>
</dbReference>
<keyword evidence="4" id="KW-1185">Reference proteome</keyword>
<dbReference type="InterPro" id="IPR047142">
    <property type="entry name" value="OryJ/VirC-like"/>
</dbReference>
<dbReference type="Pfam" id="PF07883">
    <property type="entry name" value="Cupin_2"/>
    <property type="match status" value="1"/>
</dbReference>
<gene>
    <name evidence="3" type="ORF">PENSUB_6132</name>
</gene>
<dbReference type="PANTHER" id="PTHR36156">
    <property type="entry name" value="SLR2101 PROTEIN"/>
    <property type="match status" value="1"/>
</dbReference>
<dbReference type="CDD" id="cd02231">
    <property type="entry name" value="cupin_BLL6423-like"/>
    <property type="match status" value="1"/>
</dbReference>
<evidence type="ECO:0000256" key="1">
    <source>
        <dbReference type="SAM" id="MobiDB-lite"/>
    </source>
</evidence>
<proteinExistence type="predicted"/>
<evidence type="ECO:0000313" key="4">
    <source>
        <dbReference type="Proteomes" id="UP000186955"/>
    </source>
</evidence>
<dbReference type="Gene3D" id="2.20.70.150">
    <property type="match status" value="1"/>
</dbReference>
<dbReference type="OrthoDB" id="5840532at2759"/>
<evidence type="ECO:0000313" key="3">
    <source>
        <dbReference type="EMBL" id="OKP06949.1"/>
    </source>
</evidence>
<dbReference type="InterPro" id="IPR011051">
    <property type="entry name" value="RmlC_Cupin_sf"/>
</dbReference>
<reference evidence="3 4" key="1">
    <citation type="submission" date="2016-10" db="EMBL/GenBank/DDBJ databases">
        <title>Genome sequence of the ascomycete fungus Penicillium subrubescens.</title>
        <authorList>
            <person name="De Vries R.P."/>
            <person name="Peng M."/>
            <person name="Dilokpimol A."/>
            <person name="Hilden K."/>
            <person name="Makela M.R."/>
            <person name="Grigoriev I."/>
            <person name="Riley R."/>
            <person name="Granchi Z."/>
        </authorList>
    </citation>
    <scope>NUCLEOTIDE SEQUENCE [LARGE SCALE GENOMIC DNA]</scope>
    <source>
        <strain evidence="3 4">CBS 132785</strain>
    </source>
</reference>
<dbReference type="Proteomes" id="UP000186955">
    <property type="component" value="Unassembled WGS sequence"/>
</dbReference>
<protein>
    <recommendedName>
        <fullName evidence="2">Cupin type-2 domain-containing protein</fullName>
    </recommendedName>
</protein>
<dbReference type="InterPro" id="IPR014710">
    <property type="entry name" value="RmlC-like_jellyroll"/>
</dbReference>
<sequence length="189" mass="20677">MSSTDQISPLPPVTRHITTHNEAGKAVVHSSTPAQWRTFDKSAMAFSLMYTTSQFPANLNDDADLAAHEDLLQNKTLGLVNPNGTVCRVVDFAPGNPCVVHRTQSLDYGIVLEGQIEMVLEEGEPTLMKRGDIAVQRATMHGWRNPSETEWARMVFVLQDIQPLVVGGEKLKEDLGIGKGVLDPSGNDQ</sequence>
<dbReference type="AlphaFoldDB" id="A0A1Q5U394"/>
<feature type="domain" description="Cupin type-2" evidence="2">
    <location>
        <begin position="89"/>
        <end position="157"/>
    </location>
</feature>
<dbReference type="InterPro" id="IPR013096">
    <property type="entry name" value="Cupin_2"/>
</dbReference>
<accession>A0A1Q5U394</accession>
<name>A0A1Q5U394_9EURO</name>
<dbReference type="SUPFAM" id="SSF51182">
    <property type="entry name" value="RmlC-like cupins"/>
    <property type="match status" value="1"/>
</dbReference>
<organism evidence="3 4">
    <name type="scientific">Penicillium subrubescens</name>
    <dbReference type="NCBI Taxonomy" id="1316194"/>
    <lineage>
        <taxon>Eukaryota</taxon>
        <taxon>Fungi</taxon>
        <taxon>Dikarya</taxon>
        <taxon>Ascomycota</taxon>
        <taxon>Pezizomycotina</taxon>
        <taxon>Eurotiomycetes</taxon>
        <taxon>Eurotiomycetidae</taxon>
        <taxon>Eurotiales</taxon>
        <taxon>Aspergillaceae</taxon>
        <taxon>Penicillium</taxon>
    </lineage>
</organism>
<feature type="region of interest" description="Disordered" evidence="1">
    <location>
        <begin position="1"/>
        <end position="29"/>
    </location>
</feature>
<evidence type="ECO:0000259" key="2">
    <source>
        <dbReference type="Pfam" id="PF07883"/>
    </source>
</evidence>
<comment type="caution">
    <text evidence="3">The sequence shown here is derived from an EMBL/GenBank/DDBJ whole genome shotgun (WGS) entry which is preliminary data.</text>
</comment>